<keyword evidence="3" id="KW-1185">Reference proteome</keyword>
<accession>A0A5J4KEF6</accession>
<reference evidence="2 3" key="1">
    <citation type="journal article" date="2019" name="Int. J. Syst. Evol. Microbiol.">
        <title>Thermogemmatispora aurantia sp. nov. and Thermogemmatispora argillosa sp. nov., within the class Ktedonobacteria, and emended description of the genus Thermogemmatispora.</title>
        <authorList>
            <person name="Zheng Y."/>
            <person name="Wang C.M."/>
            <person name="Sakai Y."/>
            <person name="Abe K."/>
            <person name="Yokota A."/>
            <person name="Yabe S."/>
        </authorList>
    </citation>
    <scope>NUCLEOTIDE SEQUENCE [LARGE SCALE GENOMIC DNA]</scope>
    <source>
        <strain evidence="2 3">A1-2</strain>
    </source>
</reference>
<name>A0A5J4KEF6_9CHLR</name>
<comment type="caution">
    <text evidence="2">The sequence shown here is derived from an EMBL/GenBank/DDBJ whole genome shotgun (WGS) entry which is preliminary data.</text>
</comment>
<dbReference type="AlphaFoldDB" id="A0A5J4KEF6"/>
<evidence type="ECO:0000256" key="1">
    <source>
        <dbReference type="SAM" id="MobiDB-lite"/>
    </source>
</evidence>
<feature type="compositionally biased region" description="Basic and acidic residues" evidence="1">
    <location>
        <begin position="81"/>
        <end position="94"/>
    </location>
</feature>
<organism evidence="2 3">
    <name type="scientific">Thermogemmatispora aurantia</name>
    <dbReference type="NCBI Taxonomy" id="2045279"/>
    <lineage>
        <taxon>Bacteria</taxon>
        <taxon>Bacillati</taxon>
        <taxon>Chloroflexota</taxon>
        <taxon>Ktedonobacteria</taxon>
        <taxon>Thermogemmatisporales</taxon>
        <taxon>Thermogemmatisporaceae</taxon>
        <taxon>Thermogemmatispora</taxon>
    </lineage>
</organism>
<protein>
    <submittedName>
        <fullName evidence="2">Uncharacterized protein</fullName>
    </submittedName>
</protein>
<sequence length="107" mass="12181">MYSFFDTVDVACTLARSDYPDLMATGSQADGQIVGDDRHAPYHRRILVSHNHNTHVYRSLLGIVFAGSQAQEIATGRHRCWDRELPPRGQRLRDPTSWTGKQADRQE</sequence>
<feature type="region of interest" description="Disordered" evidence="1">
    <location>
        <begin position="81"/>
        <end position="107"/>
    </location>
</feature>
<dbReference type="Proteomes" id="UP000334820">
    <property type="component" value="Unassembled WGS sequence"/>
</dbReference>
<evidence type="ECO:0000313" key="2">
    <source>
        <dbReference type="EMBL" id="GER84899.1"/>
    </source>
</evidence>
<proteinExistence type="predicted"/>
<gene>
    <name evidence="2" type="ORF">KTAU_35350</name>
</gene>
<evidence type="ECO:0000313" key="3">
    <source>
        <dbReference type="Proteomes" id="UP000334820"/>
    </source>
</evidence>
<dbReference type="EMBL" id="BKZV01000005">
    <property type="protein sequence ID" value="GER84899.1"/>
    <property type="molecule type" value="Genomic_DNA"/>
</dbReference>